<dbReference type="AlphaFoldDB" id="A0A847HFT2"/>
<sequence length="72" mass="7842">MTDSTIPPHARGYEDFGGTIDRTFADSIPAWPAERRAPEGSPNIVLVLLDDMGYSDISPFGAEIDTPHLARL</sequence>
<name>A0A847HFT2_9CORY</name>
<dbReference type="InterPro" id="IPR017850">
    <property type="entry name" value="Alkaline_phosphatase_core_sf"/>
</dbReference>
<proteinExistence type="predicted"/>
<organism evidence="1 2">
    <name type="scientific">Corynebacterium marinum</name>
    <dbReference type="NCBI Taxonomy" id="349751"/>
    <lineage>
        <taxon>Bacteria</taxon>
        <taxon>Bacillati</taxon>
        <taxon>Actinomycetota</taxon>
        <taxon>Actinomycetes</taxon>
        <taxon>Mycobacteriales</taxon>
        <taxon>Corynebacteriaceae</taxon>
        <taxon>Corynebacterium</taxon>
    </lineage>
</organism>
<feature type="non-terminal residue" evidence="1">
    <location>
        <position position="72"/>
    </location>
</feature>
<dbReference type="Proteomes" id="UP000523614">
    <property type="component" value="Unassembled WGS sequence"/>
</dbReference>
<reference evidence="1 2" key="1">
    <citation type="journal article" date="2020" name="Biotechnol. Biofuels">
        <title>New insights from the biogas microbiome by comprehensive genome-resolved metagenomics of nearly 1600 species originating from multiple anaerobic digesters.</title>
        <authorList>
            <person name="Campanaro S."/>
            <person name="Treu L."/>
            <person name="Rodriguez-R L.M."/>
            <person name="Kovalovszki A."/>
            <person name="Ziels R.M."/>
            <person name="Maus I."/>
            <person name="Zhu X."/>
            <person name="Kougias P.G."/>
            <person name="Basile A."/>
            <person name="Luo G."/>
            <person name="Schluter A."/>
            <person name="Konstantinidis K.T."/>
            <person name="Angelidaki I."/>
        </authorList>
    </citation>
    <scope>NUCLEOTIDE SEQUENCE [LARGE SCALE GENOMIC DNA]</scope>
    <source>
        <strain evidence="1">AS06rmzACSIP_235</strain>
    </source>
</reference>
<evidence type="ECO:0008006" key="3">
    <source>
        <dbReference type="Google" id="ProtNLM"/>
    </source>
</evidence>
<protein>
    <recommendedName>
        <fullName evidence="3">Arylsulfatase</fullName>
    </recommendedName>
</protein>
<accession>A0A847HFT2</accession>
<gene>
    <name evidence="1" type="ORF">GX570_12565</name>
</gene>
<evidence type="ECO:0000313" key="2">
    <source>
        <dbReference type="Proteomes" id="UP000523614"/>
    </source>
</evidence>
<evidence type="ECO:0000313" key="1">
    <source>
        <dbReference type="EMBL" id="NLF92154.1"/>
    </source>
</evidence>
<dbReference type="SUPFAM" id="SSF53649">
    <property type="entry name" value="Alkaline phosphatase-like"/>
    <property type="match status" value="1"/>
</dbReference>
<dbReference type="EMBL" id="JAAYYP010000463">
    <property type="protein sequence ID" value="NLF92154.1"/>
    <property type="molecule type" value="Genomic_DNA"/>
</dbReference>
<comment type="caution">
    <text evidence="1">The sequence shown here is derived from an EMBL/GenBank/DDBJ whole genome shotgun (WGS) entry which is preliminary data.</text>
</comment>
<dbReference type="Gene3D" id="3.40.720.10">
    <property type="entry name" value="Alkaline Phosphatase, subunit A"/>
    <property type="match status" value="1"/>
</dbReference>